<name>A0A9X0UCR7_9PROT</name>
<dbReference type="EMBL" id="JACOMF010000004">
    <property type="protein sequence ID" value="MBC4014786.1"/>
    <property type="molecule type" value="Genomic_DNA"/>
</dbReference>
<keyword evidence="3" id="KW-1185">Reference proteome</keyword>
<proteinExistence type="predicted"/>
<evidence type="ECO:0000313" key="3">
    <source>
        <dbReference type="Proteomes" id="UP000600101"/>
    </source>
</evidence>
<gene>
    <name evidence="2" type="ORF">H7965_05560</name>
</gene>
<reference evidence="2" key="1">
    <citation type="submission" date="2020-08" db="EMBL/GenBank/DDBJ databases">
        <authorList>
            <person name="Hu Y."/>
            <person name="Nguyen S.V."/>
            <person name="Li F."/>
            <person name="Fanning S."/>
        </authorList>
    </citation>
    <scope>NUCLEOTIDE SEQUENCE</scope>
    <source>
        <strain evidence="2">SYSU D8009</strain>
    </source>
</reference>
<evidence type="ECO:0000259" key="1">
    <source>
        <dbReference type="Pfam" id="PF10090"/>
    </source>
</evidence>
<dbReference type="Proteomes" id="UP000600101">
    <property type="component" value="Unassembled WGS sequence"/>
</dbReference>
<dbReference type="RefSeq" id="WP_186769550.1">
    <property type="nucleotide sequence ID" value="NZ_JACOMF010000004.1"/>
</dbReference>
<feature type="domain" description="Histidine phosphotransferase ChpT C-terminal" evidence="1">
    <location>
        <begin position="97"/>
        <end position="190"/>
    </location>
</feature>
<evidence type="ECO:0000313" key="2">
    <source>
        <dbReference type="EMBL" id="MBC4014786.1"/>
    </source>
</evidence>
<protein>
    <recommendedName>
        <fullName evidence="1">Histidine phosphotransferase ChpT C-terminal domain-containing protein</fullName>
    </recommendedName>
</protein>
<sequence length="203" mass="20453">MSLDSRLARLLAARLCHDLGGAVGSLSGTLDLVGQGDPGMLDLSRETAASLRQRLKLFAVCWGGPTTEYDGQAIGGLLLGAPASPRVQFAVDALSPAQPVPAGLVPLVLNAALLAAEALPRGGTVHLAGSADAGFTILPQGRNAAWPAGLLPMLAGHGLEAALEEGPRRVVVPLMLALATEQGWALSLAMGAGPVAPLVLSPA</sequence>
<comment type="caution">
    <text evidence="2">The sequence shown here is derived from an EMBL/GenBank/DDBJ whole genome shotgun (WGS) entry which is preliminary data.</text>
</comment>
<accession>A0A9X0UCR7</accession>
<dbReference type="Gene3D" id="3.30.565.10">
    <property type="entry name" value="Histidine kinase-like ATPase, C-terminal domain"/>
    <property type="match status" value="1"/>
</dbReference>
<dbReference type="InterPro" id="IPR018762">
    <property type="entry name" value="ChpT_C"/>
</dbReference>
<organism evidence="2 3">
    <name type="scientific">Siccirubricoccus deserti</name>
    <dbReference type="NCBI Taxonomy" id="2013562"/>
    <lineage>
        <taxon>Bacteria</taxon>
        <taxon>Pseudomonadati</taxon>
        <taxon>Pseudomonadota</taxon>
        <taxon>Alphaproteobacteria</taxon>
        <taxon>Acetobacterales</taxon>
        <taxon>Roseomonadaceae</taxon>
        <taxon>Siccirubricoccus</taxon>
    </lineage>
</organism>
<dbReference type="InterPro" id="IPR036890">
    <property type="entry name" value="HATPase_C_sf"/>
</dbReference>
<dbReference type="Gene3D" id="1.10.287.130">
    <property type="match status" value="1"/>
</dbReference>
<dbReference type="Pfam" id="PF10090">
    <property type="entry name" value="HPTransfase"/>
    <property type="match status" value="1"/>
</dbReference>
<dbReference type="AlphaFoldDB" id="A0A9X0UCR7"/>